<dbReference type="CDD" id="cd01335">
    <property type="entry name" value="Radical_SAM"/>
    <property type="match status" value="1"/>
</dbReference>
<feature type="binding site" evidence="6">
    <location>
        <position position="89"/>
    </location>
    <ligand>
        <name>[4Fe-4S] cluster</name>
        <dbReference type="ChEBI" id="CHEBI:49883"/>
        <note>4Fe-4S-S-AdoMet</note>
    </ligand>
</feature>
<keyword evidence="4 6" id="KW-0408">Iron</keyword>
<evidence type="ECO:0000256" key="5">
    <source>
        <dbReference type="ARBA" id="ARBA00023014"/>
    </source>
</evidence>
<evidence type="ECO:0000256" key="4">
    <source>
        <dbReference type="ARBA" id="ARBA00023004"/>
    </source>
</evidence>
<gene>
    <name evidence="8" type="ORF">GCM10007108_00490</name>
</gene>
<dbReference type="InterPro" id="IPR058240">
    <property type="entry name" value="rSAM_sf"/>
</dbReference>
<reference evidence="8" key="1">
    <citation type="journal article" date="2014" name="Int. J. Syst. Evol. Microbiol.">
        <title>Complete genome sequence of Corynebacterium casei LMG S-19264T (=DSM 44701T), isolated from a smear-ripened cheese.</title>
        <authorList>
            <consortium name="US DOE Joint Genome Institute (JGI-PGF)"/>
            <person name="Walter F."/>
            <person name="Albersmeier A."/>
            <person name="Kalinowski J."/>
            <person name="Ruckert C."/>
        </authorList>
    </citation>
    <scope>NUCLEOTIDE SEQUENCE</scope>
    <source>
        <strain evidence="8">JCM 13583</strain>
    </source>
</reference>
<evidence type="ECO:0000259" key="7">
    <source>
        <dbReference type="PROSITE" id="PS51918"/>
    </source>
</evidence>
<evidence type="ECO:0000256" key="6">
    <source>
        <dbReference type="PIRSR" id="PIRSR004869-50"/>
    </source>
</evidence>
<dbReference type="InterPro" id="IPR027596">
    <property type="entry name" value="AmmeMemoSam_rS"/>
</dbReference>
<evidence type="ECO:0000313" key="9">
    <source>
        <dbReference type="Proteomes" id="UP000632195"/>
    </source>
</evidence>
<evidence type="ECO:0000313" key="8">
    <source>
        <dbReference type="EMBL" id="GGM66110.1"/>
    </source>
</evidence>
<dbReference type="GO" id="GO:0046872">
    <property type="term" value="F:metal ion binding"/>
    <property type="evidence" value="ECO:0007669"/>
    <property type="project" value="UniProtKB-KW"/>
</dbReference>
<protein>
    <submittedName>
        <fullName evidence="8">AmmeMemoRadiSam system radical SAM enzyme</fullName>
    </submittedName>
</protein>
<dbReference type="EMBL" id="BMNY01000001">
    <property type="protein sequence ID" value="GGM66110.1"/>
    <property type="molecule type" value="Genomic_DNA"/>
</dbReference>
<evidence type="ECO:0000256" key="2">
    <source>
        <dbReference type="ARBA" id="ARBA00022691"/>
    </source>
</evidence>
<keyword evidence="9" id="KW-1185">Reference proteome</keyword>
<feature type="domain" description="Radical SAM core" evidence="7">
    <location>
        <begin position="67"/>
        <end position="281"/>
    </location>
</feature>
<sequence length="335" mass="37313">MQGEAVLYEKVGGKVRCTACRRYCTLADGQIGFCGVRQNMGGRLYLNVYGRPMAVQIDPIEKKPVLHMHPGYRILSIGTAGCDFACQFCQNFELSQRRRPEGYDMGPEDIVSEAISYGCGGIAYTYNEPTIFSEFARDVGVLARREGLINIFVTNGFETRESVGFISGFLDAATVDFKGNASKEFYRKVMSVFDVDLIYDTIAEMLAGGIHVEVTDLVVPRIGDSLDEARAMLGRIMDICGPDVPISFLRFHPDYRLMSLPNTPVGVLERHAELAKSMGFHYVYIGNVPGHRLQNTYCPGCGSLLVERDMMRTLRIRLTPDSRCPDCGYSIPFVL</sequence>
<evidence type="ECO:0000256" key="1">
    <source>
        <dbReference type="ARBA" id="ARBA00022485"/>
    </source>
</evidence>
<keyword evidence="5 6" id="KW-0411">Iron-sulfur</keyword>
<dbReference type="InterPro" id="IPR007197">
    <property type="entry name" value="rSAM"/>
</dbReference>
<dbReference type="InterPro" id="IPR016431">
    <property type="entry name" value="Pyrv-formate_lyase-activ_prd"/>
</dbReference>
<accession>A0AA37BPA9</accession>
<dbReference type="InterPro" id="IPR013785">
    <property type="entry name" value="Aldolase_TIM"/>
</dbReference>
<proteinExistence type="predicted"/>
<dbReference type="Pfam" id="PF04055">
    <property type="entry name" value="Radical_SAM"/>
    <property type="match status" value="1"/>
</dbReference>
<keyword evidence="1" id="KW-0004">4Fe-4S</keyword>
<keyword evidence="2 6" id="KW-0949">S-adenosyl-L-methionine</keyword>
<dbReference type="NCBIfam" id="TIGR04337">
    <property type="entry name" value="AmmeMemoSam_rS"/>
    <property type="match status" value="1"/>
</dbReference>
<dbReference type="Gene3D" id="3.20.20.70">
    <property type="entry name" value="Aldolase class I"/>
    <property type="match status" value="1"/>
</dbReference>
<dbReference type="GO" id="GO:0051539">
    <property type="term" value="F:4 iron, 4 sulfur cluster binding"/>
    <property type="evidence" value="ECO:0007669"/>
    <property type="project" value="UniProtKB-KW"/>
</dbReference>
<comment type="cofactor">
    <cofactor evidence="6">
        <name>[4Fe-4S] cluster</name>
        <dbReference type="ChEBI" id="CHEBI:49883"/>
    </cofactor>
    <text evidence="6">Binds 1 [4Fe-4S] cluster. The cluster is coordinated with 3 cysteines and an exchangeable S-adenosyl-L-methionine.</text>
</comment>
<organism evidence="8 9">
    <name type="scientific">Thermogymnomonas acidicola</name>
    <dbReference type="NCBI Taxonomy" id="399579"/>
    <lineage>
        <taxon>Archaea</taxon>
        <taxon>Methanobacteriati</taxon>
        <taxon>Thermoplasmatota</taxon>
        <taxon>Thermoplasmata</taxon>
        <taxon>Thermoplasmatales</taxon>
        <taxon>Thermogymnomonas</taxon>
    </lineage>
</organism>
<dbReference type="PANTHER" id="PTHR30352:SF5">
    <property type="entry name" value="PYRUVATE FORMATE-LYASE 1-ACTIVATING ENZYME"/>
    <property type="match status" value="1"/>
</dbReference>
<reference evidence="8" key="2">
    <citation type="submission" date="2022-09" db="EMBL/GenBank/DDBJ databases">
        <authorList>
            <person name="Sun Q."/>
            <person name="Ohkuma M."/>
        </authorList>
    </citation>
    <scope>NUCLEOTIDE SEQUENCE</scope>
    <source>
        <strain evidence="8">JCM 13583</strain>
    </source>
</reference>
<dbReference type="PANTHER" id="PTHR30352">
    <property type="entry name" value="PYRUVATE FORMATE-LYASE-ACTIVATING ENZYME"/>
    <property type="match status" value="1"/>
</dbReference>
<comment type="caution">
    <text evidence="8">The sequence shown here is derived from an EMBL/GenBank/DDBJ whole genome shotgun (WGS) entry which is preliminary data.</text>
</comment>
<feature type="binding site" evidence="6">
    <location>
        <position position="82"/>
    </location>
    <ligand>
        <name>[4Fe-4S] cluster</name>
        <dbReference type="ChEBI" id="CHEBI:49883"/>
        <note>4Fe-4S-S-AdoMet</note>
    </ligand>
</feature>
<dbReference type="PIRSF" id="PIRSF004869">
    <property type="entry name" value="PflX_prd"/>
    <property type="match status" value="1"/>
</dbReference>
<dbReference type="PROSITE" id="PS51918">
    <property type="entry name" value="RADICAL_SAM"/>
    <property type="match status" value="1"/>
</dbReference>
<dbReference type="Proteomes" id="UP000632195">
    <property type="component" value="Unassembled WGS sequence"/>
</dbReference>
<feature type="binding site" evidence="6">
    <location>
        <position position="86"/>
    </location>
    <ligand>
        <name>[4Fe-4S] cluster</name>
        <dbReference type="ChEBI" id="CHEBI:49883"/>
        <note>4Fe-4S-S-AdoMet</note>
    </ligand>
</feature>
<dbReference type="RefSeq" id="WP_188679307.1">
    <property type="nucleotide sequence ID" value="NZ_BMNY01000001.1"/>
</dbReference>
<evidence type="ECO:0000256" key="3">
    <source>
        <dbReference type="ARBA" id="ARBA00022723"/>
    </source>
</evidence>
<dbReference type="AlphaFoldDB" id="A0AA37BPA9"/>
<dbReference type="SFLD" id="SFLDG01101">
    <property type="entry name" value="Uncharacterised_Radical_SAM_Su"/>
    <property type="match status" value="1"/>
</dbReference>
<dbReference type="SFLD" id="SFLDS00029">
    <property type="entry name" value="Radical_SAM"/>
    <property type="match status" value="1"/>
</dbReference>
<keyword evidence="3 6" id="KW-0479">Metal-binding</keyword>
<name>A0AA37BPA9_9ARCH</name>
<dbReference type="GO" id="GO:0003824">
    <property type="term" value="F:catalytic activity"/>
    <property type="evidence" value="ECO:0007669"/>
    <property type="project" value="InterPro"/>
</dbReference>
<dbReference type="InterPro" id="IPR034457">
    <property type="entry name" value="Organic_radical-activating"/>
</dbReference>
<dbReference type="SUPFAM" id="SSF102114">
    <property type="entry name" value="Radical SAM enzymes"/>
    <property type="match status" value="1"/>
</dbReference>